<dbReference type="PANTHER" id="PTHR45749:SF35">
    <property type="entry name" value="AC-LIKE TRANSPOSASE-RELATED"/>
    <property type="match status" value="1"/>
</dbReference>
<keyword evidence="1" id="KW-0732">Signal</keyword>
<sequence length="56" mass="6332">FSNLTVSLRILLTLFVTVAVVEKSFSKLKLVKSYLRSSMCQERVNSLAILSIENKI</sequence>
<dbReference type="InParanoid" id="E2B0W7"/>
<dbReference type="AlphaFoldDB" id="E2B0W7"/>
<dbReference type="EMBL" id="GL444701">
    <property type="protein sequence ID" value="EFN60670.1"/>
    <property type="molecule type" value="Genomic_DNA"/>
</dbReference>
<evidence type="ECO:0000256" key="1">
    <source>
        <dbReference type="SAM" id="SignalP"/>
    </source>
</evidence>
<evidence type="ECO:0000313" key="4">
    <source>
        <dbReference type="Proteomes" id="UP000000311"/>
    </source>
</evidence>
<reference evidence="3 4" key="1">
    <citation type="journal article" date="2010" name="Science">
        <title>Genomic comparison of the ants Camponotus floridanus and Harpegnathos saltator.</title>
        <authorList>
            <person name="Bonasio R."/>
            <person name="Zhang G."/>
            <person name="Ye C."/>
            <person name="Mutti N.S."/>
            <person name="Fang X."/>
            <person name="Qin N."/>
            <person name="Donahue G."/>
            <person name="Yang P."/>
            <person name="Li Q."/>
            <person name="Li C."/>
            <person name="Zhang P."/>
            <person name="Huang Z."/>
            <person name="Berger S.L."/>
            <person name="Reinberg D."/>
            <person name="Wang J."/>
            <person name="Liebig J."/>
        </authorList>
    </citation>
    <scope>NUCLEOTIDE SEQUENCE [LARGE SCALE GENOMIC DNA]</scope>
    <source>
        <strain evidence="4">C129</strain>
    </source>
</reference>
<feature type="signal peptide" evidence="1">
    <location>
        <begin position="1"/>
        <end position="19"/>
    </location>
</feature>
<name>E2B0W7_CAMFO</name>
<dbReference type="InterPro" id="IPR008906">
    <property type="entry name" value="HATC_C_dom"/>
</dbReference>
<dbReference type="Proteomes" id="UP000000311">
    <property type="component" value="Unassembled WGS sequence"/>
</dbReference>
<evidence type="ECO:0000259" key="2">
    <source>
        <dbReference type="Pfam" id="PF05699"/>
    </source>
</evidence>
<dbReference type="PANTHER" id="PTHR45749">
    <property type="match status" value="1"/>
</dbReference>
<dbReference type="Pfam" id="PF05699">
    <property type="entry name" value="Dimer_Tnp_hAT"/>
    <property type="match status" value="1"/>
</dbReference>
<feature type="non-terminal residue" evidence="3">
    <location>
        <position position="56"/>
    </location>
</feature>
<accession>E2B0W7</accession>
<keyword evidence="4" id="KW-1185">Reference proteome</keyword>
<feature type="chain" id="PRO_5003157521" description="HAT C-terminal dimerisation domain-containing protein" evidence="1">
    <location>
        <begin position="20"/>
        <end position="56"/>
    </location>
</feature>
<proteinExistence type="predicted"/>
<protein>
    <recommendedName>
        <fullName evidence="2">HAT C-terminal dimerisation domain-containing protein</fullName>
    </recommendedName>
</protein>
<dbReference type="GO" id="GO:0046983">
    <property type="term" value="F:protein dimerization activity"/>
    <property type="evidence" value="ECO:0007669"/>
    <property type="project" value="InterPro"/>
</dbReference>
<gene>
    <name evidence="3" type="ORF">EAG_14888</name>
</gene>
<feature type="non-terminal residue" evidence="3">
    <location>
        <position position="1"/>
    </location>
</feature>
<feature type="domain" description="HAT C-terminal dimerisation" evidence="2">
    <location>
        <begin position="2"/>
        <end position="55"/>
    </location>
</feature>
<dbReference type="STRING" id="104421.E2B0W7"/>
<organism evidence="4">
    <name type="scientific">Camponotus floridanus</name>
    <name type="common">Florida carpenter ant</name>
    <dbReference type="NCBI Taxonomy" id="104421"/>
    <lineage>
        <taxon>Eukaryota</taxon>
        <taxon>Metazoa</taxon>
        <taxon>Ecdysozoa</taxon>
        <taxon>Arthropoda</taxon>
        <taxon>Hexapoda</taxon>
        <taxon>Insecta</taxon>
        <taxon>Pterygota</taxon>
        <taxon>Neoptera</taxon>
        <taxon>Endopterygota</taxon>
        <taxon>Hymenoptera</taxon>
        <taxon>Apocrita</taxon>
        <taxon>Aculeata</taxon>
        <taxon>Formicoidea</taxon>
        <taxon>Formicidae</taxon>
        <taxon>Formicinae</taxon>
        <taxon>Camponotus</taxon>
    </lineage>
</organism>
<evidence type="ECO:0000313" key="3">
    <source>
        <dbReference type="EMBL" id="EFN60670.1"/>
    </source>
</evidence>